<evidence type="ECO:0000313" key="1">
    <source>
        <dbReference type="EMBL" id="PZR07206.1"/>
    </source>
</evidence>
<proteinExistence type="predicted"/>
<protein>
    <submittedName>
        <fullName evidence="1">Uncharacterized protein</fullName>
    </submittedName>
</protein>
<comment type="caution">
    <text evidence="1">The sequence shown here is derived from an EMBL/GenBank/DDBJ whole genome shotgun (WGS) entry which is preliminary data.</text>
</comment>
<gene>
    <name evidence="1" type="ORF">DI536_28530</name>
</gene>
<dbReference type="Proteomes" id="UP000249061">
    <property type="component" value="Unassembled WGS sequence"/>
</dbReference>
<dbReference type="EMBL" id="QFQP01000033">
    <property type="protein sequence ID" value="PZR07206.1"/>
    <property type="molecule type" value="Genomic_DNA"/>
</dbReference>
<name>A0A2W5T4T9_9BACT</name>
<evidence type="ECO:0000313" key="2">
    <source>
        <dbReference type="Proteomes" id="UP000249061"/>
    </source>
</evidence>
<organism evidence="1 2">
    <name type="scientific">Archangium gephyra</name>
    <dbReference type="NCBI Taxonomy" id="48"/>
    <lineage>
        <taxon>Bacteria</taxon>
        <taxon>Pseudomonadati</taxon>
        <taxon>Myxococcota</taxon>
        <taxon>Myxococcia</taxon>
        <taxon>Myxococcales</taxon>
        <taxon>Cystobacterineae</taxon>
        <taxon>Archangiaceae</taxon>
        <taxon>Archangium</taxon>
    </lineage>
</organism>
<accession>A0A2W5T4T9</accession>
<sequence>MLALTVTALLAAAPGYGERLYFSDEAALTAGAVVAGNRDGAGFWYNPAGLAEAEDTRLDVSGSTYGLRYRQVPDALAMLAADDRLALSPASADVFTSPNVLSLARRMSERWVLGATVLITEQDTRSAQTEADGPFLNSTGRVRLDLETNTTVYHAGIAASYR</sequence>
<dbReference type="Gene3D" id="2.40.160.60">
    <property type="entry name" value="Outer membrane protein transport protein (OMPP1/FadL/TodX)"/>
    <property type="match status" value="1"/>
</dbReference>
<reference evidence="1 2" key="1">
    <citation type="submission" date="2017-08" db="EMBL/GenBank/DDBJ databases">
        <title>Infants hospitalized years apart are colonized by the same room-sourced microbial strains.</title>
        <authorList>
            <person name="Brooks B."/>
            <person name="Olm M.R."/>
            <person name="Firek B.A."/>
            <person name="Baker R."/>
            <person name="Thomas B.C."/>
            <person name="Morowitz M.J."/>
            <person name="Banfield J.F."/>
        </authorList>
    </citation>
    <scope>NUCLEOTIDE SEQUENCE [LARGE SCALE GENOMIC DNA]</scope>
    <source>
        <strain evidence="1">S2_003_000_R2_14</strain>
    </source>
</reference>
<dbReference type="AlphaFoldDB" id="A0A2W5T4T9"/>